<reference evidence="1 2" key="1">
    <citation type="submission" date="2022-04" db="EMBL/GenBank/DDBJ databases">
        <title>Hymenobacter sp. isolated from the air.</title>
        <authorList>
            <person name="Won M."/>
            <person name="Lee C.-M."/>
            <person name="Woen H.-Y."/>
            <person name="Kwon S.-W."/>
        </authorList>
    </citation>
    <scope>NUCLEOTIDE SEQUENCE [LARGE SCALE GENOMIC DNA]</scope>
    <source>
        <strain evidence="2">5116 S-27</strain>
    </source>
</reference>
<dbReference type="Proteomes" id="UP000831785">
    <property type="component" value="Chromosome"/>
</dbReference>
<dbReference type="Gene3D" id="2.10.10.20">
    <property type="entry name" value="Carbohydrate-binding module superfamily 5/12"/>
    <property type="match status" value="1"/>
</dbReference>
<dbReference type="InterPro" id="IPR026444">
    <property type="entry name" value="Secre_tail"/>
</dbReference>
<dbReference type="InterPro" id="IPR036573">
    <property type="entry name" value="CBM_sf_5/12"/>
</dbReference>
<evidence type="ECO:0000313" key="1">
    <source>
        <dbReference type="EMBL" id="UOQ51837.1"/>
    </source>
</evidence>
<gene>
    <name evidence="1" type="ORF">MUN80_18990</name>
</gene>
<dbReference type="EMBL" id="CP095049">
    <property type="protein sequence ID" value="UOQ51837.1"/>
    <property type="molecule type" value="Genomic_DNA"/>
</dbReference>
<dbReference type="SUPFAM" id="SSF51055">
    <property type="entry name" value="Carbohydrate binding domain"/>
    <property type="match status" value="1"/>
</dbReference>
<sequence length="130" mass="14109">MQASRNGNVYVAKWWTQNEDPITASCQYCPWQLVGPCASARAAAPASVTSDALTVFPNPVLTGNRLSVDLGQRYEQVELELVGISGGKPYKVVAKNTRTVELTLPALPKGVVVLQVRADGHTFTKRLLNQ</sequence>
<dbReference type="RefSeq" id="WP_244715259.1">
    <property type="nucleotide sequence ID" value="NZ_CP095049.1"/>
</dbReference>
<name>A0ABY4F6V2_9BACT</name>
<proteinExistence type="predicted"/>
<protein>
    <submittedName>
        <fullName evidence="1">T9SS type A sorting domain-containing protein</fullName>
    </submittedName>
</protein>
<dbReference type="CDD" id="cd12215">
    <property type="entry name" value="ChiC_BD"/>
    <property type="match status" value="1"/>
</dbReference>
<dbReference type="NCBIfam" id="TIGR04183">
    <property type="entry name" value="Por_Secre_tail"/>
    <property type="match status" value="1"/>
</dbReference>
<accession>A0ABY4F6V2</accession>
<organism evidence="1 2">
    <name type="scientific">Hymenobacter cellulosivorans</name>
    <dbReference type="NCBI Taxonomy" id="2932249"/>
    <lineage>
        <taxon>Bacteria</taxon>
        <taxon>Pseudomonadati</taxon>
        <taxon>Bacteroidota</taxon>
        <taxon>Cytophagia</taxon>
        <taxon>Cytophagales</taxon>
        <taxon>Hymenobacteraceae</taxon>
        <taxon>Hymenobacter</taxon>
    </lineage>
</organism>
<keyword evidence="2" id="KW-1185">Reference proteome</keyword>
<evidence type="ECO:0000313" key="2">
    <source>
        <dbReference type="Proteomes" id="UP000831785"/>
    </source>
</evidence>